<dbReference type="Proteomes" id="UP000710385">
    <property type="component" value="Unassembled WGS sequence"/>
</dbReference>
<evidence type="ECO:0000313" key="3">
    <source>
        <dbReference type="Proteomes" id="UP000710385"/>
    </source>
</evidence>
<name>A0A928TUM4_UNCKA</name>
<dbReference type="Pfam" id="PF00535">
    <property type="entry name" value="Glycos_transf_2"/>
    <property type="match status" value="1"/>
</dbReference>
<dbReference type="InterPro" id="IPR050834">
    <property type="entry name" value="Glycosyltransf_2"/>
</dbReference>
<evidence type="ECO:0000259" key="1">
    <source>
        <dbReference type="Pfam" id="PF00535"/>
    </source>
</evidence>
<gene>
    <name evidence="2" type="ORF">HS096_04655</name>
</gene>
<protein>
    <submittedName>
        <fullName evidence="2">Glycosyltransferase family 2 protein</fullName>
    </submittedName>
</protein>
<feature type="domain" description="Glycosyltransferase 2-like" evidence="1">
    <location>
        <begin position="9"/>
        <end position="137"/>
    </location>
</feature>
<dbReference type="AlphaFoldDB" id="A0A928TUM4"/>
<organism evidence="2 3">
    <name type="scientific">candidate division WWE3 bacterium</name>
    <dbReference type="NCBI Taxonomy" id="2053526"/>
    <lineage>
        <taxon>Bacteria</taxon>
        <taxon>Katanobacteria</taxon>
    </lineage>
</organism>
<dbReference type="CDD" id="cd00761">
    <property type="entry name" value="Glyco_tranf_GTA_type"/>
    <property type="match status" value="1"/>
</dbReference>
<dbReference type="Gene3D" id="3.90.550.10">
    <property type="entry name" value="Spore Coat Polysaccharide Biosynthesis Protein SpsA, Chain A"/>
    <property type="match status" value="1"/>
</dbReference>
<dbReference type="SUPFAM" id="SSF53448">
    <property type="entry name" value="Nucleotide-diphospho-sugar transferases"/>
    <property type="match status" value="1"/>
</dbReference>
<reference evidence="2" key="1">
    <citation type="submission" date="2020-05" db="EMBL/GenBank/DDBJ databases">
        <title>High-Quality Genomes of Partial-Nitritation/Anammox System by Hierarchical Clustering Based Hybrid Assembly.</title>
        <authorList>
            <person name="Liu L."/>
            <person name="Wang Y."/>
            <person name="Che Y."/>
            <person name="Chen Y."/>
            <person name="Xia Y."/>
            <person name="Luo R."/>
            <person name="Cheng S.H."/>
            <person name="Zheng C."/>
            <person name="Zhang T."/>
        </authorList>
    </citation>
    <scope>NUCLEOTIDE SEQUENCE</scope>
    <source>
        <strain evidence="2">H1_PAT1</strain>
    </source>
</reference>
<dbReference type="InterPro" id="IPR029044">
    <property type="entry name" value="Nucleotide-diphossugar_trans"/>
</dbReference>
<sequence length="241" mass="28330">MTVQQPLISVIIPSWNHGDDLLACLMSLEGQTHRSFEVIVVDDGSTDGSAERVRQFRASYLLRLVELETNMGAAVARNRGFRYANGEYVIFLDADANPRPHMLERMFSELQKHQEADFVYSAFRFGWKLFKGRPWSAEELRKRPYIHTSSLMRKRAFPGFDETLKKFQDWDLWLTMAERGSRGIWIPEELFSLSVRRGGMSKWLPSIVHKLPWHHFGFMPRELRNYRKWEKVVKEKHEIAA</sequence>
<accession>A0A928TUM4</accession>
<comment type="caution">
    <text evidence="2">The sequence shown here is derived from an EMBL/GenBank/DDBJ whole genome shotgun (WGS) entry which is preliminary data.</text>
</comment>
<evidence type="ECO:0000313" key="2">
    <source>
        <dbReference type="EMBL" id="MBE7525646.1"/>
    </source>
</evidence>
<dbReference type="InterPro" id="IPR001173">
    <property type="entry name" value="Glyco_trans_2-like"/>
</dbReference>
<dbReference type="PANTHER" id="PTHR43685:SF2">
    <property type="entry name" value="GLYCOSYLTRANSFERASE 2-LIKE DOMAIN-CONTAINING PROTEIN"/>
    <property type="match status" value="1"/>
</dbReference>
<proteinExistence type="predicted"/>
<dbReference type="PANTHER" id="PTHR43685">
    <property type="entry name" value="GLYCOSYLTRANSFERASE"/>
    <property type="match status" value="1"/>
</dbReference>
<dbReference type="EMBL" id="JABTTY010000001">
    <property type="protein sequence ID" value="MBE7525646.1"/>
    <property type="molecule type" value="Genomic_DNA"/>
</dbReference>